<proteinExistence type="predicted"/>
<keyword evidence="2" id="KW-1185">Reference proteome</keyword>
<protein>
    <submittedName>
        <fullName evidence="1">Uncharacterized protein</fullName>
    </submittedName>
</protein>
<dbReference type="KEGG" id="abri:DFR85_08925"/>
<reference evidence="1 2" key="1">
    <citation type="submission" date="2018-05" db="EMBL/GenBank/DDBJ databases">
        <title>Complete Genome Sequences of Extremely Thermoacidophilic, Metal-Mobilizing Type-Strain Members of the Archaeal Family Sulfolobaceae: Acidianus brierleyi DSM-1651T, Acidianus sulfidivorans DSM-18786T, Metallosphaera hakonensis DSM-7519T, and Metallosphaera prunae DSM-10039T.</title>
        <authorList>
            <person name="Counts J.A."/>
            <person name="Kelly R.M."/>
        </authorList>
    </citation>
    <scope>NUCLEOTIDE SEQUENCE [LARGE SCALE GENOMIC DNA]</scope>
    <source>
        <strain evidence="1 2">DSM 1651</strain>
    </source>
</reference>
<evidence type="ECO:0000313" key="1">
    <source>
        <dbReference type="EMBL" id="AWR95969.1"/>
    </source>
</evidence>
<organism evidence="1 2">
    <name type="scientific">Acidianus brierleyi</name>
    <dbReference type="NCBI Taxonomy" id="41673"/>
    <lineage>
        <taxon>Archaea</taxon>
        <taxon>Thermoproteota</taxon>
        <taxon>Thermoprotei</taxon>
        <taxon>Sulfolobales</taxon>
        <taxon>Sulfolobaceae</taxon>
        <taxon>Acidianus</taxon>
    </lineage>
</organism>
<dbReference type="AlphaFoldDB" id="A0A2U9IIV9"/>
<sequence length="191" mass="22488">MRLIDRKPRIDISKIFKEATGFECKFNIDIENNLPFSSYYVIITKFLIDRAIGTCELPITLDEENEIMRMIDDALYDSELIRALRTAQFMNSSILYRDNEDPVKISFPSLKIRVLYSFPIRIRDDLDNSIIHTLGMIPVKFSEKFSPDLVNLENGLWHSLYSIFSPYTNNWKIIWDLNWATFIEFSNLVEV</sequence>
<name>A0A2U9IIV9_9CREN</name>
<gene>
    <name evidence="1" type="ORF">DFR85_08925</name>
</gene>
<dbReference type="OrthoDB" id="35798at2157"/>
<dbReference type="EMBL" id="CP029289">
    <property type="protein sequence ID" value="AWR95969.1"/>
    <property type="molecule type" value="Genomic_DNA"/>
</dbReference>
<accession>A0A2U9IIV9</accession>
<evidence type="ECO:0000313" key="2">
    <source>
        <dbReference type="Proteomes" id="UP000248044"/>
    </source>
</evidence>
<dbReference type="Proteomes" id="UP000248044">
    <property type="component" value="Chromosome"/>
</dbReference>